<evidence type="ECO:0000313" key="2">
    <source>
        <dbReference type="EMBL" id="MBW9109305.1"/>
    </source>
</evidence>
<gene>
    <name evidence="2" type="ORF">JNB61_05945</name>
</gene>
<keyword evidence="1" id="KW-1133">Transmembrane helix</keyword>
<feature type="transmembrane region" description="Helical" evidence="1">
    <location>
        <begin position="47"/>
        <end position="69"/>
    </location>
</feature>
<dbReference type="RefSeq" id="WP_220288799.1">
    <property type="nucleotide sequence ID" value="NZ_JAEUAX010000002.1"/>
</dbReference>
<dbReference type="EMBL" id="JAEUAX010000002">
    <property type="protein sequence ID" value="MBW9109305.1"/>
    <property type="molecule type" value="Genomic_DNA"/>
</dbReference>
<evidence type="ECO:0000256" key="1">
    <source>
        <dbReference type="SAM" id="Phobius"/>
    </source>
</evidence>
<organism evidence="2 3">
    <name type="scientific">Microbacterium ureisolvens</name>
    <dbReference type="NCBI Taxonomy" id="2781186"/>
    <lineage>
        <taxon>Bacteria</taxon>
        <taxon>Bacillati</taxon>
        <taxon>Actinomycetota</taxon>
        <taxon>Actinomycetes</taxon>
        <taxon>Micrococcales</taxon>
        <taxon>Microbacteriaceae</taxon>
        <taxon>Microbacterium</taxon>
    </lineage>
</organism>
<sequence>MTRNPWAVSLWVAGALSLAVAFMLTVVTWQLTDYETYDVAGVASIEAWARLLVVVAAVTFTGAVTLAGIERLVGHGVGVGHAEVRADVEGPTR</sequence>
<reference evidence="2 3" key="1">
    <citation type="journal article" date="2021" name="MBio">
        <title>Poor Competitiveness of Bradyrhizobium in Pigeon Pea Root Colonization in Indian Soils.</title>
        <authorList>
            <person name="Chalasani D."/>
            <person name="Basu A."/>
            <person name="Pullabhotla S.V.S.R.N."/>
            <person name="Jorrin B."/>
            <person name="Neal A.L."/>
            <person name="Poole P.S."/>
            <person name="Podile A.R."/>
            <person name="Tkacz A."/>
        </authorList>
    </citation>
    <scope>NUCLEOTIDE SEQUENCE [LARGE SCALE GENOMIC DNA]</scope>
    <source>
        <strain evidence="2 3">HU12</strain>
    </source>
</reference>
<keyword evidence="3" id="KW-1185">Reference proteome</keyword>
<evidence type="ECO:0000313" key="3">
    <source>
        <dbReference type="Proteomes" id="UP000777440"/>
    </source>
</evidence>
<dbReference type="Proteomes" id="UP000777440">
    <property type="component" value="Unassembled WGS sequence"/>
</dbReference>
<keyword evidence="1" id="KW-0472">Membrane</keyword>
<protein>
    <submittedName>
        <fullName evidence="2">Uncharacterized protein</fullName>
    </submittedName>
</protein>
<name>A0ABS7HXS5_9MICO</name>
<keyword evidence="1" id="KW-0812">Transmembrane</keyword>
<proteinExistence type="predicted"/>
<accession>A0ABS7HXS5</accession>
<comment type="caution">
    <text evidence="2">The sequence shown here is derived from an EMBL/GenBank/DDBJ whole genome shotgun (WGS) entry which is preliminary data.</text>
</comment>